<dbReference type="CDD" id="cd03392">
    <property type="entry name" value="PAP2_like_2"/>
    <property type="match status" value="1"/>
</dbReference>
<evidence type="ECO:0000256" key="2">
    <source>
        <dbReference type="ARBA" id="ARBA00005983"/>
    </source>
</evidence>
<keyword evidence="5" id="KW-0418">Kinase</keyword>
<keyword evidence="7" id="KW-0594">Phospholipid biosynthesis</keyword>
<dbReference type="InterPro" id="IPR050187">
    <property type="entry name" value="Lipid_Phosphate_FormReg"/>
</dbReference>
<feature type="domain" description="DAGKc" evidence="10">
    <location>
        <begin position="232"/>
        <end position="362"/>
    </location>
</feature>
<protein>
    <recommendedName>
        <fullName evidence="10">DAGKc domain-containing protein</fullName>
    </recommendedName>
</protein>
<keyword evidence="9" id="KW-1133">Transmembrane helix</keyword>
<keyword evidence="7" id="KW-0444">Lipid biosynthesis</keyword>
<dbReference type="SMART" id="SM00014">
    <property type="entry name" value="acidPPc"/>
    <property type="match status" value="1"/>
</dbReference>
<reference evidence="12" key="1">
    <citation type="journal article" date="2019" name="Int. J. Syst. Evol. Microbiol.">
        <title>The Global Catalogue of Microorganisms (GCM) 10K type strain sequencing project: providing services to taxonomists for standard genome sequencing and annotation.</title>
        <authorList>
            <consortium name="The Broad Institute Genomics Platform"/>
            <consortium name="The Broad Institute Genome Sequencing Center for Infectious Disease"/>
            <person name="Wu L."/>
            <person name="Ma J."/>
        </authorList>
    </citation>
    <scope>NUCLEOTIDE SEQUENCE [LARGE SCALE GENOMIC DNA]</scope>
    <source>
        <strain evidence="12">JCM 16953</strain>
    </source>
</reference>
<dbReference type="PANTHER" id="PTHR12358">
    <property type="entry name" value="SPHINGOSINE KINASE"/>
    <property type="match status" value="1"/>
</dbReference>
<accession>A0ABP7IIC5</accession>
<evidence type="ECO:0000256" key="4">
    <source>
        <dbReference type="ARBA" id="ARBA00022741"/>
    </source>
</evidence>
<comment type="similarity">
    <text evidence="2">Belongs to the diacylglycerol/lipid kinase family.</text>
</comment>
<evidence type="ECO:0000313" key="11">
    <source>
        <dbReference type="EMBL" id="GAA3819035.1"/>
    </source>
</evidence>
<evidence type="ECO:0000313" key="12">
    <source>
        <dbReference type="Proteomes" id="UP001501821"/>
    </source>
</evidence>
<comment type="caution">
    <text evidence="11">The sequence shown here is derived from an EMBL/GenBank/DDBJ whole genome shotgun (WGS) entry which is preliminary data.</text>
</comment>
<feature type="transmembrane region" description="Helical" evidence="9">
    <location>
        <begin position="167"/>
        <end position="187"/>
    </location>
</feature>
<gene>
    <name evidence="11" type="ORF">GCM10022242_21050</name>
</gene>
<name>A0ABP7IIC5_9ACTN</name>
<evidence type="ECO:0000256" key="9">
    <source>
        <dbReference type="SAM" id="Phobius"/>
    </source>
</evidence>
<keyword evidence="7" id="KW-0443">Lipid metabolism</keyword>
<dbReference type="InterPro" id="IPR045540">
    <property type="entry name" value="YegS/DAGK_C"/>
</dbReference>
<feature type="transmembrane region" description="Helical" evidence="9">
    <location>
        <begin position="71"/>
        <end position="90"/>
    </location>
</feature>
<feature type="transmembrane region" description="Helical" evidence="9">
    <location>
        <begin position="193"/>
        <end position="213"/>
    </location>
</feature>
<keyword evidence="4" id="KW-0547">Nucleotide-binding</keyword>
<dbReference type="Gene3D" id="1.20.144.10">
    <property type="entry name" value="Phosphatidic acid phosphatase type 2/haloperoxidase"/>
    <property type="match status" value="1"/>
</dbReference>
<evidence type="ECO:0000256" key="3">
    <source>
        <dbReference type="ARBA" id="ARBA00022679"/>
    </source>
</evidence>
<dbReference type="Pfam" id="PF19279">
    <property type="entry name" value="YegS_C"/>
    <property type="match status" value="1"/>
</dbReference>
<dbReference type="SMART" id="SM00046">
    <property type="entry name" value="DAGKc"/>
    <property type="match status" value="1"/>
</dbReference>
<keyword evidence="9" id="KW-0472">Membrane</keyword>
<dbReference type="SUPFAM" id="SSF48317">
    <property type="entry name" value="Acid phosphatase/Vanadium-dependent haloperoxidase"/>
    <property type="match status" value="1"/>
</dbReference>
<organism evidence="11 12">
    <name type="scientific">Nocardioides panacisoli</name>
    <dbReference type="NCBI Taxonomy" id="627624"/>
    <lineage>
        <taxon>Bacteria</taxon>
        <taxon>Bacillati</taxon>
        <taxon>Actinomycetota</taxon>
        <taxon>Actinomycetes</taxon>
        <taxon>Propionibacteriales</taxon>
        <taxon>Nocardioidaceae</taxon>
        <taxon>Nocardioides</taxon>
    </lineage>
</organism>
<evidence type="ECO:0000256" key="6">
    <source>
        <dbReference type="ARBA" id="ARBA00022840"/>
    </source>
</evidence>
<dbReference type="SUPFAM" id="SSF111331">
    <property type="entry name" value="NAD kinase/diacylglycerol kinase-like"/>
    <property type="match status" value="1"/>
</dbReference>
<comment type="cofactor">
    <cofactor evidence="1">
        <name>Mg(2+)</name>
        <dbReference type="ChEBI" id="CHEBI:18420"/>
    </cofactor>
</comment>
<dbReference type="InterPro" id="IPR000326">
    <property type="entry name" value="PAP2/HPO"/>
</dbReference>
<keyword evidence="8" id="KW-1208">Phospholipid metabolism</keyword>
<keyword evidence="12" id="KW-1185">Reference proteome</keyword>
<dbReference type="Gene3D" id="2.60.200.40">
    <property type="match status" value="1"/>
</dbReference>
<evidence type="ECO:0000259" key="10">
    <source>
        <dbReference type="PROSITE" id="PS50146"/>
    </source>
</evidence>
<dbReference type="PROSITE" id="PS50146">
    <property type="entry name" value="DAGK"/>
    <property type="match status" value="1"/>
</dbReference>
<dbReference type="InterPro" id="IPR016064">
    <property type="entry name" value="NAD/diacylglycerol_kinase_sf"/>
</dbReference>
<dbReference type="InterPro" id="IPR017438">
    <property type="entry name" value="ATP-NAD_kinase_N"/>
</dbReference>
<dbReference type="InterPro" id="IPR036938">
    <property type="entry name" value="PAP2/HPO_sf"/>
</dbReference>
<evidence type="ECO:0000256" key="1">
    <source>
        <dbReference type="ARBA" id="ARBA00001946"/>
    </source>
</evidence>
<evidence type="ECO:0000256" key="7">
    <source>
        <dbReference type="ARBA" id="ARBA00023209"/>
    </source>
</evidence>
<dbReference type="Pfam" id="PF00781">
    <property type="entry name" value="DAGK_cat"/>
    <property type="match status" value="1"/>
</dbReference>
<proteinExistence type="inferred from homology"/>
<evidence type="ECO:0000256" key="5">
    <source>
        <dbReference type="ARBA" id="ARBA00022777"/>
    </source>
</evidence>
<dbReference type="Pfam" id="PF01569">
    <property type="entry name" value="PAP2"/>
    <property type="match status" value="1"/>
</dbReference>
<dbReference type="EMBL" id="BAABAH010000006">
    <property type="protein sequence ID" value="GAA3819035.1"/>
    <property type="molecule type" value="Genomic_DNA"/>
</dbReference>
<evidence type="ECO:0000256" key="8">
    <source>
        <dbReference type="ARBA" id="ARBA00023264"/>
    </source>
</evidence>
<keyword evidence="9" id="KW-0812">Transmembrane</keyword>
<dbReference type="Proteomes" id="UP001501821">
    <property type="component" value="Unassembled WGS sequence"/>
</dbReference>
<sequence>MIAYSRGVLDRPRRTQLTWALAFLALLAAVTALVVVDPGWLVDLDGQARPAAAWAADEHWLRTPLEVVERALGTVAMSGYTVLLVLLLLLRRHRRAAILSAGIMVTTSLLDSALKAATDRHRPPWQEHGHFLVSRSFPSGHASASAALGGVAVLLAVMLIRRASVRRLVYAGAVLLVLVACTDRVLLGRHYPSDVVGGTLLGVTVVLVGLTLYNPLPRSHALGAAPLPQAFPTRGRLAVVLNPIKVESVDGFQSIVRQLALESGWQEPAWYYTTVEDPGTGQAEQAAVEGAELVIVCGGDGTVREVCAELAGTGIPVGIVPAGTGNLLARNLDIPLFIRAAIDIALTGQDRAIDMVAVSGDGIEDTHFMVMAGMGFDAAIMEGVNEDIKQKVGWLAYVWSALKALMFPAMRLEVSVDDGPFTTHRARTCVIGNVGSLQGGMVLLPDAAIDDGTIDVVLLYPRKFLSWIPLVLRVMSRRESNAGESVARMSGRKVVVRATSEVPRQLDGDTIGLGKELTMECIHGRLLVRVPR</sequence>
<dbReference type="PANTHER" id="PTHR12358:SF106">
    <property type="entry name" value="LIPID KINASE YEGS"/>
    <property type="match status" value="1"/>
</dbReference>
<feature type="transmembrane region" description="Helical" evidence="9">
    <location>
        <begin position="137"/>
        <end position="160"/>
    </location>
</feature>
<dbReference type="Gene3D" id="3.40.50.10330">
    <property type="entry name" value="Probable inorganic polyphosphate/atp-NAD kinase, domain 1"/>
    <property type="match status" value="1"/>
</dbReference>
<dbReference type="InterPro" id="IPR001206">
    <property type="entry name" value="Diacylglycerol_kinase_cat_dom"/>
</dbReference>
<keyword evidence="3" id="KW-0808">Transferase</keyword>
<keyword evidence="6" id="KW-0067">ATP-binding</keyword>